<name>A0A6J1S2H2_FRAOC</name>
<dbReference type="GeneID" id="113204295"/>
<comment type="subcellular location">
    <subcellularLocation>
        <location evidence="1">Cell membrane</location>
        <topology evidence="1">Multi-pass membrane protein</topology>
    </subcellularLocation>
</comment>
<dbReference type="AlphaFoldDB" id="A0A6J1S2H2"/>
<keyword evidence="10" id="KW-0732">Signal</keyword>
<evidence type="ECO:0000256" key="10">
    <source>
        <dbReference type="SAM" id="SignalP"/>
    </source>
</evidence>
<feature type="compositionally biased region" description="Low complexity" evidence="8">
    <location>
        <begin position="671"/>
        <end position="681"/>
    </location>
</feature>
<dbReference type="Proteomes" id="UP000504606">
    <property type="component" value="Unplaced"/>
</dbReference>
<evidence type="ECO:0000313" key="12">
    <source>
        <dbReference type="RefSeq" id="XP_026275202.2"/>
    </source>
</evidence>
<reference evidence="12" key="1">
    <citation type="submission" date="2025-08" db="UniProtKB">
        <authorList>
            <consortium name="RefSeq"/>
        </authorList>
    </citation>
    <scope>IDENTIFICATION</scope>
    <source>
        <tissue evidence="12">Whole organism</tissue>
    </source>
</reference>
<feature type="signal peptide" evidence="10">
    <location>
        <begin position="1"/>
        <end position="20"/>
    </location>
</feature>
<feature type="transmembrane region" description="Helical" evidence="9">
    <location>
        <begin position="605"/>
        <end position="629"/>
    </location>
</feature>
<keyword evidence="6" id="KW-0675">Receptor</keyword>
<proteinExistence type="predicted"/>
<keyword evidence="7" id="KW-0325">Glycoprotein</keyword>
<dbReference type="PANTHER" id="PTHR42643:SF39">
    <property type="entry name" value="IONOTROPIC RECEPTOR 56A-RELATED"/>
    <property type="match status" value="1"/>
</dbReference>
<evidence type="ECO:0000256" key="4">
    <source>
        <dbReference type="ARBA" id="ARBA00022989"/>
    </source>
</evidence>
<feature type="compositionally biased region" description="Basic residues" evidence="8">
    <location>
        <begin position="659"/>
        <end position="669"/>
    </location>
</feature>
<evidence type="ECO:0000256" key="1">
    <source>
        <dbReference type="ARBA" id="ARBA00004651"/>
    </source>
</evidence>
<keyword evidence="4 9" id="KW-1133">Transmembrane helix</keyword>
<dbReference type="SUPFAM" id="SSF53850">
    <property type="entry name" value="Periplasmic binding protein-like II"/>
    <property type="match status" value="1"/>
</dbReference>
<evidence type="ECO:0000256" key="7">
    <source>
        <dbReference type="ARBA" id="ARBA00023180"/>
    </source>
</evidence>
<keyword evidence="2" id="KW-1003">Cell membrane</keyword>
<dbReference type="InterPro" id="IPR052192">
    <property type="entry name" value="Insect_Ionotropic_Sensory_Rcpt"/>
</dbReference>
<protein>
    <submittedName>
        <fullName evidence="12">Uncharacterized protein LOC113204295</fullName>
    </submittedName>
</protein>
<evidence type="ECO:0000256" key="6">
    <source>
        <dbReference type="ARBA" id="ARBA00023170"/>
    </source>
</evidence>
<gene>
    <name evidence="12" type="primary">LOC113204295</name>
</gene>
<organism evidence="11 12">
    <name type="scientific">Frankliniella occidentalis</name>
    <name type="common">Western flower thrips</name>
    <name type="synonym">Euthrips occidentalis</name>
    <dbReference type="NCBI Taxonomy" id="133901"/>
    <lineage>
        <taxon>Eukaryota</taxon>
        <taxon>Metazoa</taxon>
        <taxon>Ecdysozoa</taxon>
        <taxon>Arthropoda</taxon>
        <taxon>Hexapoda</taxon>
        <taxon>Insecta</taxon>
        <taxon>Pterygota</taxon>
        <taxon>Neoptera</taxon>
        <taxon>Paraneoptera</taxon>
        <taxon>Thysanoptera</taxon>
        <taxon>Terebrantia</taxon>
        <taxon>Thripoidea</taxon>
        <taxon>Thripidae</taxon>
        <taxon>Frankliniella</taxon>
    </lineage>
</organism>
<accession>A0A6J1S2H2</accession>
<keyword evidence="3 9" id="KW-0812">Transmembrane</keyword>
<dbReference type="RefSeq" id="XP_026275202.2">
    <property type="nucleotide sequence ID" value="XM_026419417.2"/>
</dbReference>
<feature type="transmembrane region" description="Helical" evidence="9">
    <location>
        <begin position="358"/>
        <end position="376"/>
    </location>
</feature>
<sequence length="717" mass="79649">MTRRLLLAVNVVAVLCLGLGSVQLPRYRYLGAPLRELVLRYFDADTLLVVSLGRPNAEPDVNGIFVGDSDAEHLEFGHYKVRPSVDAVLDAVSVDSRPVVVLADMPEEVPQHAAAYLGSRAHGFLLMALGEAPFDGVRERLTMLRHLPWWNSTARFLVVTVAPHPDLILLEMHDEFIEDVALLIPGQVPGGDGAEVLASAYGCGSRLTAVRRVSRWQGGRFDGGNPFPPRTPSWSMRCRPVVRASVNTNESYFAEYIAHEVIRSLPGEIVPDVFPSRSIFNTMLPNGTWGGLLGHVQRREADMGLFLMPNSERMWHFRQSLMVTSTQVYAYVRCSSNAPAAPRPGLLHLFSHRSLVELMVAVFLAYFACAALGRWLNEHPWHPARAPTASYSRGFFEIYAILIEQPIEPRFPAQRPVFGLMLVFVMVLNVFLKSVITADLTRSPWAGQVRTLVELSRRGTDLGVVAPIVLANVRRAADELPELRNLAQRSHLCTFNISDCFHRLKSERSASYAMAGSQLSPWRKMLVQTKTCAYRVPEVLETAQLMIYTRKDDPLGEMVDDVIQRLQNGGLPRYWLNMMHPKGQYTNSGRRGRGSDSEDSEDGQIAMAAAVLGFGHLLAALVFLAELMAAGVPWPRRWKGRGRGVGRGVGRDVVDVTPARRRPRRHPPRRAPGAQGLAARARPPPPGARLQIGRPMIDGFLLAISDKAVESWTLQCR</sequence>
<keyword evidence="11" id="KW-1185">Reference proteome</keyword>
<evidence type="ECO:0000256" key="9">
    <source>
        <dbReference type="SAM" id="Phobius"/>
    </source>
</evidence>
<feature type="chain" id="PRO_5039065038" evidence="10">
    <location>
        <begin position="21"/>
        <end position="717"/>
    </location>
</feature>
<evidence type="ECO:0000313" key="11">
    <source>
        <dbReference type="Proteomes" id="UP000504606"/>
    </source>
</evidence>
<evidence type="ECO:0000256" key="3">
    <source>
        <dbReference type="ARBA" id="ARBA00022692"/>
    </source>
</evidence>
<dbReference type="KEGG" id="foc:113204295"/>
<feature type="transmembrane region" description="Helical" evidence="9">
    <location>
        <begin position="417"/>
        <end position="436"/>
    </location>
</feature>
<dbReference type="GO" id="GO:0005886">
    <property type="term" value="C:plasma membrane"/>
    <property type="evidence" value="ECO:0007669"/>
    <property type="project" value="UniProtKB-SubCell"/>
</dbReference>
<evidence type="ECO:0000256" key="2">
    <source>
        <dbReference type="ARBA" id="ARBA00022475"/>
    </source>
</evidence>
<dbReference type="OrthoDB" id="10577841at2759"/>
<dbReference type="PANTHER" id="PTHR42643">
    <property type="entry name" value="IONOTROPIC RECEPTOR 20A-RELATED"/>
    <property type="match status" value="1"/>
</dbReference>
<feature type="region of interest" description="Disordered" evidence="8">
    <location>
        <begin position="657"/>
        <end position="688"/>
    </location>
</feature>
<evidence type="ECO:0000256" key="8">
    <source>
        <dbReference type="SAM" id="MobiDB-lite"/>
    </source>
</evidence>
<keyword evidence="5 9" id="KW-0472">Membrane</keyword>
<evidence type="ECO:0000256" key="5">
    <source>
        <dbReference type="ARBA" id="ARBA00023136"/>
    </source>
</evidence>